<evidence type="ECO:0000256" key="5">
    <source>
        <dbReference type="ARBA" id="ARBA00022927"/>
    </source>
</evidence>
<organism evidence="11">
    <name type="scientific">Picea sitchensis</name>
    <name type="common">Sitka spruce</name>
    <name type="synonym">Pinus sitchensis</name>
    <dbReference type="NCBI Taxonomy" id="3332"/>
    <lineage>
        <taxon>Eukaryota</taxon>
        <taxon>Viridiplantae</taxon>
        <taxon>Streptophyta</taxon>
        <taxon>Embryophyta</taxon>
        <taxon>Tracheophyta</taxon>
        <taxon>Spermatophyta</taxon>
        <taxon>Pinopsida</taxon>
        <taxon>Pinidae</taxon>
        <taxon>Conifers I</taxon>
        <taxon>Pinales</taxon>
        <taxon>Pinaceae</taxon>
        <taxon>Picea</taxon>
    </lineage>
</organism>
<keyword evidence="6 9" id="KW-1133">Transmembrane helix</keyword>
<evidence type="ECO:0000256" key="3">
    <source>
        <dbReference type="ARBA" id="ARBA00022448"/>
    </source>
</evidence>
<dbReference type="InterPro" id="IPR019529">
    <property type="entry name" value="Syntaxin-18_N"/>
</dbReference>
<dbReference type="GO" id="GO:0005783">
    <property type="term" value="C:endoplasmic reticulum"/>
    <property type="evidence" value="ECO:0007669"/>
    <property type="project" value="TreeGrafter"/>
</dbReference>
<proteinExistence type="evidence at transcript level"/>
<evidence type="ECO:0000256" key="4">
    <source>
        <dbReference type="ARBA" id="ARBA00022692"/>
    </source>
</evidence>
<keyword evidence="4 9" id="KW-0812">Transmembrane</keyword>
<protein>
    <recommendedName>
        <fullName evidence="10">SNARE-complex protein Syntaxin-18 N-terminal domain-containing protein</fullName>
    </recommendedName>
</protein>
<feature type="transmembrane region" description="Helical" evidence="9">
    <location>
        <begin position="307"/>
        <end position="327"/>
    </location>
</feature>
<evidence type="ECO:0000256" key="7">
    <source>
        <dbReference type="ARBA" id="ARBA00023054"/>
    </source>
</evidence>
<feature type="domain" description="SNARE-complex protein Syntaxin-18 N-terminal" evidence="10">
    <location>
        <begin position="47"/>
        <end position="99"/>
    </location>
</feature>
<dbReference type="PANTHER" id="PTHR15959">
    <property type="entry name" value="SYNTAXIN-18"/>
    <property type="match status" value="1"/>
</dbReference>
<evidence type="ECO:0000256" key="8">
    <source>
        <dbReference type="ARBA" id="ARBA00023136"/>
    </source>
</evidence>
<evidence type="ECO:0000313" key="11">
    <source>
        <dbReference type="EMBL" id="ABR17175.1"/>
    </source>
</evidence>
<evidence type="ECO:0000259" key="10">
    <source>
        <dbReference type="Pfam" id="PF10496"/>
    </source>
</evidence>
<dbReference type="Pfam" id="PF10496">
    <property type="entry name" value="Syntaxin-18_N"/>
    <property type="match status" value="1"/>
</dbReference>
<keyword evidence="7" id="KW-0175">Coiled coil</keyword>
<comment type="subcellular location">
    <subcellularLocation>
        <location evidence="1">Membrane</location>
        <topology evidence="1">Single-pass type IV membrane protein</topology>
    </subcellularLocation>
</comment>
<dbReference type="EMBL" id="EF677349">
    <property type="protein sequence ID" value="ABR17175.1"/>
    <property type="molecule type" value="mRNA"/>
</dbReference>
<reference evidence="11" key="1">
    <citation type="submission" date="2007-06" db="EMBL/GenBank/DDBJ databases">
        <title>Full length cDNA sequences from Sitka Spruce (Picea sitchensis).</title>
        <authorList>
            <person name="Ralph S.G."/>
            <person name="Chun H.E."/>
            <person name="Liao N."/>
            <person name="Ali J."/>
            <person name="Reid K."/>
            <person name="Kolosova N."/>
            <person name="Cooper N."/>
            <person name="Cullis C."/>
            <person name="Jancsik S."/>
            <person name="Moore R."/>
            <person name="Mayo M."/>
            <person name="Wagner S."/>
            <person name="Holt R.A."/>
            <person name="Jones S.J.M."/>
            <person name="Marra M.A."/>
            <person name="Ritland C.E."/>
            <person name="Ritland K."/>
            <person name="Bohlmann J."/>
        </authorList>
    </citation>
    <scope>NUCLEOTIDE SEQUENCE</scope>
    <source>
        <tissue evidence="11">Green portion of the leader tissue</tissue>
    </source>
</reference>
<keyword evidence="8 9" id="KW-0472">Membrane</keyword>
<accession>B8LNE5</accession>
<dbReference type="OMA" id="CRERIEF"/>
<dbReference type="Gene3D" id="1.20.5.110">
    <property type="match status" value="1"/>
</dbReference>
<evidence type="ECO:0000256" key="6">
    <source>
        <dbReference type="ARBA" id="ARBA00022989"/>
    </source>
</evidence>
<evidence type="ECO:0000256" key="9">
    <source>
        <dbReference type="SAM" id="Phobius"/>
    </source>
</evidence>
<keyword evidence="3" id="KW-0813">Transport</keyword>
<evidence type="ECO:0000256" key="1">
    <source>
        <dbReference type="ARBA" id="ARBA00004211"/>
    </source>
</evidence>
<dbReference type="GO" id="GO:0031201">
    <property type="term" value="C:SNARE complex"/>
    <property type="evidence" value="ECO:0007669"/>
    <property type="project" value="TreeGrafter"/>
</dbReference>
<dbReference type="AlphaFoldDB" id="B8LNE5"/>
<sequence>MSTLCRLQLAGFGRTASNLEGIGCTKRPGGFQAYLPQAWVKMAKVIESLMLRRPQQKSPFTQAAHKTLESIRTLQIFVVNHKKDYMVRHRTVEHDLDDIERQVGVLVEACREQIEILKQSIESKERKGLIATWLGVQGDVANADVVAHKHGVVLILSQHLQSIASLLDQLRTARFREVIDKTMSRRMRHRRSKLKHPETPLSNDSKDIEVIQRNSLVGPKGIQKQILDEETQALQVELTNLLGTVQETERNMLEISALSNLFSTNVSQQTQQIKHLYEQAVEATQNFGMGNKELTKAIQHKGGGRPFLLRFLFIVVLILSILFLDWYQ</sequence>
<dbReference type="GO" id="GO:0006890">
    <property type="term" value="P:retrograde vesicle-mediated transport, Golgi to endoplasmic reticulum"/>
    <property type="evidence" value="ECO:0007669"/>
    <property type="project" value="TreeGrafter"/>
</dbReference>
<dbReference type="PANTHER" id="PTHR15959:SF0">
    <property type="entry name" value="SYNTAXIN-18"/>
    <property type="match status" value="1"/>
</dbReference>
<dbReference type="GO" id="GO:0015031">
    <property type="term" value="P:protein transport"/>
    <property type="evidence" value="ECO:0007669"/>
    <property type="project" value="UniProtKB-KW"/>
</dbReference>
<name>B8LNE5_PICSI</name>
<comment type="similarity">
    <text evidence="2">Belongs to the syntaxin family.</text>
</comment>
<keyword evidence="5" id="KW-0653">Protein transport</keyword>
<evidence type="ECO:0000256" key="2">
    <source>
        <dbReference type="ARBA" id="ARBA00009063"/>
    </source>
</evidence>